<reference evidence="2" key="1">
    <citation type="journal article" date="2017" name="Genome Biol.">
        <title>Comparative genomics reveals high biological diversity and specific adaptations in the industrially and medically important fungal genus Aspergillus.</title>
        <authorList>
            <person name="de Vries R.P."/>
            <person name="Riley R."/>
            <person name="Wiebenga A."/>
            <person name="Aguilar-Osorio G."/>
            <person name="Amillis S."/>
            <person name="Uchima C.A."/>
            <person name="Anderluh G."/>
            <person name="Asadollahi M."/>
            <person name="Askin M."/>
            <person name="Barry K."/>
            <person name="Battaglia E."/>
            <person name="Bayram O."/>
            <person name="Benocci T."/>
            <person name="Braus-Stromeyer S.A."/>
            <person name="Caldana C."/>
            <person name="Canovas D."/>
            <person name="Cerqueira G.C."/>
            <person name="Chen F."/>
            <person name="Chen W."/>
            <person name="Choi C."/>
            <person name="Clum A."/>
            <person name="Dos Santos R.A."/>
            <person name="Damasio A.R."/>
            <person name="Diallinas G."/>
            <person name="Emri T."/>
            <person name="Fekete E."/>
            <person name="Flipphi M."/>
            <person name="Freyberg S."/>
            <person name="Gallo A."/>
            <person name="Gournas C."/>
            <person name="Habgood R."/>
            <person name="Hainaut M."/>
            <person name="Harispe M.L."/>
            <person name="Henrissat B."/>
            <person name="Hilden K.S."/>
            <person name="Hope R."/>
            <person name="Hossain A."/>
            <person name="Karabika E."/>
            <person name="Karaffa L."/>
            <person name="Karanyi Z."/>
            <person name="Krasevec N."/>
            <person name="Kuo A."/>
            <person name="Kusch H."/>
            <person name="LaButti K."/>
            <person name="Lagendijk E.L."/>
            <person name="Lapidus A."/>
            <person name="Levasseur A."/>
            <person name="Lindquist E."/>
            <person name="Lipzen A."/>
            <person name="Logrieco A.F."/>
            <person name="MacCabe A."/>
            <person name="Maekelae M.R."/>
            <person name="Malavazi I."/>
            <person name="Melin P."/>
            <person name="Meyer V."/>
            <person name="Mielnichuk N."/>
            <person name="Miskei M."/>
            <person name="Molnar A.P."/>
            <person name="Mule G."/>
            <person name="Ngan C.Y."/>
            <person name="Orejas M."/>
            <person name="Orosz E."/>
            <person name="Ouedraogo J.P."/>
            <person name="Overkamp K.M."/>
            <person name="Park H.-S."/>
            <person name="Perrone G."/>
            <person name="Piumi F."/>
            <person name="Punt P.J."/>
            <person name="Ram A.F."/>
            <person name="Ramon A."/>
            <person name="Rauscher S."/>
            <person name="Record E."/>
            <person name="Riano-Pachon D.M."/>
            <person name="Robert V."/>
            <person name="Roehrig J."/>
            <person name="Ruller R."/>
            <person name="Salamov A."/>
            <person name="Salih N.S."/>
            <person name="Samson R.A."/>
            <person name="Sandor E."/>
            <person name="Sanguinetti M."/>
            <person name="Schuetze T."/>
            <person name="Sepcic K."/>
            <person name="Shelest E."/>
            <person name="Sherlock G."/>
            <person name="Sophianopoulou V."/>
            <person name="Squina F.M."/>
            <person name="Sun H."/>
            <person name="Susca A."/>
            <person name="Todd R.B."/>
            <person name="Tsang A."/>
            <person name="Unkles S.E."/>
            <person name="van de Wiele N."/>
            <person name="van Rossen-Uffink D."/>
            <person name="Oliveira J.V."/>
            <person name="Vesth T.C."/>
            <person name="Visser J."/>
            <person name="Yu J.-H."/>
            <person name="Zhou M."/>
            <person name="Andersen M.R."/>
            <person name="Archer D.B."/>
            <person name="Baker S.E."/>
            <person name="Benoit I."/>
            <person name="Brakhage A.A."/>
            <person name="Braus G.H."/>
            <person name="Fischer R."/>
            <person name="Frisvad J.C."/>
            <person name="Goldman G.H."/>
            <person name="Houbraken J."/>
            <person name="Oakley B."/>
            <person name="Pocsi I."/>
            <person name="Scazzocchio C."/>
            <person name="Seiboth B."/>
            <person name="vanKuyk P.A."/>
            <person name="Wortman J."/>
            <person name="Dyer P.S."/>
            <person name="Grigoriev I.V."/>
        </authorList>
    </citation>
    <scope>NUCLEOTIDE SEQUENCE [LARGE SCALE GENOMIC DNA]</scope>
    <source>
        <strain evidence="2">DTO 134E9</strain>
    </source>
</reference>
<keyword evidence="2" id="KW-1185">Reference proteome</keyword>
<organism evidence="1 2">
    <name type="scientific">Aspergillus wentii DTO 134E9</name>
    <dbReference type="NCBI Taxonomy" id="1073089"/>
    <lineage>
        <taxon>Eukaryota</taxon>
        <taxon>Fungi</taxon>
        <taxon>Dikarya</taxon>
        <taxon>Ascomycota</taxon>
        <taxon>Pezizomycotina</taxon>
        <taxon>Eurotiomycetes</taxon>
        <taxon>Eurotiomycetidae</taxon>
        <taxon>Eurotiales</taxon>
        <taxon>Aspergillaceae</taxon>
        <taxon>Aspergillus</taxon>
        <taxon>Aspergillus subgen. Cremei</taxon>
    </lineage>
</organism>
<sequence length="858" mass="95514">MDLLVRKGIDRKPPSIEFLETAFSMFEPCVLAFMIELYKGLIEINTELVSYSLDGADFREIQKILTAKGLVSDVNAKSTIHKLPDKADHHCGETDSIDSMSEKSEESCADITLTAEMVQSATNMKRQDGHETRIYSLLGQQTRTVIVTAEAIPAIIKYDDLSTIKLLVSGNNNIVIPSVLQFSLSNTRVEDIQHASFQSEIAVTDHIICAAIENTRDQNLAILGFLFVLFGCPTIISNRVLVAAASLEHNPTNVLEFLLCCNQGEIDGLESIAVAAAGNHTDGDHLLMLLFDHFGDEIQLSERLLVAAAENENTKHALLQCLSSPNCQVTPKVLAAAACNTVFVVEMMKMLLQRFQTPITESVLIEAARSGCLGDKLLDLFLEERRYEFRLTEKVIEGFIKRTAYCNDCTGHSRVPETFLDPSYYVDPYSVQTAAILSKSLSYSQFNVFLSNYQLVNPQDLALELAQECNDVTLRMILERYGFKISMSEALLKRAARNTHSRTNILKVFIFSGENIGQVAEITPDVVAAAAENPKYGYESVQLLRTRCSEAPFVDSKTILAAVSNQAEFSLRLLRLLFRCSQCSLPITTELLSTAAKNSKHGTEMLRLLLSRLEKQGDDQINFEDVLKVAAANTTVSEGWADFSYIWHSPLGLLIRKKRDRITITESVLTAAAANSENGKRCFLLLMKYAGEGFAITENVVCAAARNPEQWLDILTIILDHPTYQDVDVSEKVLTAAVGNDGLFTRDKIIKLLLSHHSASLPISGRVVLAVAENPCYSKEIMEMLLKQYQGPICISNDTLQKVSAELGGSICRKLQARQVHPQAPESMEWHVLWRLFILFVSCYIWPLFHWDTTRDVG</sequence>
<protein>
    <submittedName>
        <fullName evidence="1">Uncharacterized protein</fullName>
    </submittedName>
</protein>
<proteinExistence type="predicted"/>
<dbReference type="RefSeq" id="XP_040693248.1">
    <property type="nucleotide sequence ID" value="XM_040834661.1"/>
</dbReference>
<dbReference type="GeneID" id="63750509"/>
<accession>A0A1L9RXB8</accession>
<dbReference type="Pfam" id="PF23397">
    <property type="entry name" value="DUF7104"/>
    <property type="match status" value="5"/>
</dbReference>
<name>A0A1L9RXB8_ASPWE</name>
<evidence type="ECO:0000313" key="1">
    <source>
        <dbReference type="EMBL" id="OJJ39572.1"/>
    </source>
</evidence>
<dbReference type="VEuPathDB" id="FungiDB:ASPWEDRAFT_37377"/>
<evidence type="ECO:0000313" key="2">
    <source>
        <dbReference type="Proteomes" id="UP000184383"/>
    </source>
</evidence>
<dbReference type="AlphaFoldDB" id="A0A1L9RXB8"/>
<dbReference type="EMBL" id="KV878210">
    <property type="protein sequence ID" value="OJJ39572.1"/>
    <property type="molecule type" value="Genomic_DNA"/>
</dbReference>
<dbReference type="InterPro" id="IPR055530">
    <property type="entry name" value="DUF7104"/>
</dbReference>
<gene>
    <name evidence="1" type="ORF">ASPWEDRAFT_37377</name>
</gene>
<dbReference type="OrthoDB" id="626167at2759"/>
<dbReference type="Proteomes" id="UP000184383">
    <property type="component" value="Unassembled WGS sequence"/>
</dbReference>